<comment type="caution">
    <text evidence="2">The sequence shown here is derived from an EMBL/GenBank/DDBJ whole genome shotgun (WGS) entry which is preliminary data.</text>
</comment>
<feature type="transmembrane region" description="Helical" evidence="1">
    <location>
        <begin position="63"/>
        <end position="83"/>
    </location>
</feature>
<gene>
    <name evidence="2" type="ORF">J3R75_002804</name>
</gene>
<organism evidence="2 3">
    <name type="scientific">Oligosphaera ethanolica</name>
    <dbReference type="NCBI Taxonomy" id="760260"/>
    <lineage>
        <taxon>Bacteria</taxon>
        <taxon>Pseudomonadati</taxon>
        <taxon>Lentisphaerota</taxon>
        <taxon>Oligosphaeria</taxon>
        <taxon>Oligosphaerales</taxon>
        <taxon>Oligosphaeraceae</taxon>
        <taxon>Oligosphaera</taxon>
    </lineage>
</organism>
<evidence type="ECO:0000256" key="1">
    <source>
        <dbReference type="SAM" id="Phobius"/>
    </source>
</evidence>
<dbReference type="AlphaFoldDB" id="A0AAE4AQS6"/>
<keyword evidence="1" id="KW-0472">Membrane</keyword>
<keyword evidence="1" id="KW-1133">Transmembrane helix</keyword>
<evidence type="ECO:0000313" key="3">
    <source>
        <dbReference type="Proteomes" id="UP001238163"/>
    </source>
</evidence>
<name>A0AAE4AQS6_9BACT</name>
<accession>A0AAE4AQS6</accession>
<feature type="transmembrane region" description="Helical" evidence="1">
    <location>
        <begin position="90"/>
        <end position="108"/>
    </location>
</feature>
<dbReference type="EMBL" id="JAUSVL010000001">
    <property type="protein sequence ID" value="MDQ0290697.1"/>
    <property type="molecule type" value="Genomic_DNA"/>
</dbReference>
<sequence length="488" mass="53812">MDSPQSTPQQLNSKAALALFAVFALVIYHLPMRPSTALTVHQSIVDALLASNNWGRQALIGSIDYPVLPSLALLISTVIGSFARLDGVRLLQAIVLAWTLCYFVRAAYYQHSWFTALIPPLLLFALPQLRNAALTLDPGWIAAVPFAAMFFHLVCWHANKGLRDLVLAGVNGGFLAFCGPGPLITGLVVVAVLSAEQRRSTTSMDSSARDGIAPLLWAPILYCIALWLLWNWLVMDDMLFGLRDLWLRADNVRPEQLQQHLDSAIPLLLFCLAPMLILVLKSDLRVIARCLLPTLFILPAASVISAALGANPASLLPLSAVAALAVFTLVAIAGFGHRVPRGCAIMAAACCAVYAIHSKQAFPPDTRADSAPAREEILAYIDQFWPDSRTALYGLRLPALYSDPAEKRFIARLDYQEQAFLDQAKDEQLHILVPPPDGYFYPLAHSLLADLHANGRPWLFLEKQWPGNWQLWRCVIPPKGESRLEHLR</sequence>
<feature type="transmembrane region" description="Helical" evidence="1">
    <location>
        <begin position="214"/>
        <end position="233"/>
    </location>
</feature>
<feature type="transmembrane region" description="Helical" evidence="1">
    <location>
        <begin position="140"/>
        <end position="159"/>
    </location>
</feature>
<feature type="transmembrane region" description="Helical" evidence="1">
    <location>
        <begin position="287"/>
        <end position="309"/>
    </location>
</feature>
<keyword evidence="3" id="KW-1185">Reference proteome</keyword>
<feature type="transmembrane region" description="Helical" evidence="1">
    <location>
        <begin position="315"/>
        <end position="336"/>
    </location>
</feature>
<feature type="transmembrane region" description="Helical" evidence="1">
    <location>
        <begin position="165"/>
        <end position="193"/>
    </location>
</feature>
<dbReference type="RefSeq" id="WP_307262448.1">
    <property type="nucleotide sequence ID" value="NZ_JAUSVL010000001.1"/>
</dbReference>
<keyword evidence="1" id="KW-0812">Transmembrane</keyword>
<protein>
    <submittedName>
        <fullName evidence="2">FtsH-binding integral membrane protein</fullName>
    </submittedName>
</protein>
<feature type="transmembrane region" description="Helical" evidence="1">
    <location>
        <begin position="263"/>
        <end position="280"/>
    </location>
</feature>
<proteinExistence type="predicted"/>
<evidence type="ECO:0000313" key="2">
    <source>
        <dbReference type="EMBL" id="MDQ0290697.1"/>
    </source>
</evidence>
<reference evidence="2" key="1">
    <citation type="submission" date="2023-07" db="EMBL/GenBank/DDBJ databases">
        <title>Genomic Encyclopedia of Type Strains, Phase IV (KMG-IV): sequencing the most valuable type-strain genomes for metagenomic binning, comparative biology and taxonomic classification.</title>
        <authorList>
            <person name="Goeker M."/>
        </authorList>
    </citation>
    <scope>NUCLEOTIDE SEQUENCE</scope>
    <source>
        <strain evidence="2">DSM 24202</strain>
    </source>
</reference>
<dbReference type="Proteomes" id="UP001238163">
    <property type="component" value="Unassembled WGS sequence"/>
</dbReference>